<feature type="transmembrane region" description="Helical" evidence="1">
    <location>
        <begin position="124"/>
        <end position="148"/>
    </location>
</feature>
<feature type="transmembrane region" description="Helical" evidence="1">
    <location>
        <begin position="6"/>
        <end position="26"/>
    </location>
</feature>
<evidence type="ECO:0008006" key="4">
    <source>
        <dbReference type="Google" id="ProtNLM"/>
    </source>
</evidence>
<organism evidence="2 3">
    <name type="scientific">Acidaminobacter hydrogenoformans DSM 2784</name>
    <dbReference type="NCBI Taxonomy" id="1120920"/>
    <lineage>
        <taxon>Bacteria</taxon>
        <taxon>Bacillati</taxon>
        <taxon>Bacillota</taxon>
        <taxon>Clostridia</taxon>
        <taxon>Peptostreptococcales</taxon>
        <taxon>Acidaminobacteraceae</taxon>
        <taxon>Acidaminobacter</taxon>
    </lineage>
</organism>
<evidence type="ECO:0000313" key="2">
    <source>
        <dbReference type="EMBL" id="SCZ76962.1"/>
    </source>
</evidence>
<dbReference type="PANTHER" id="PTHR36434">
    <property type="entry name" value="MEMBRANE PROTEASE YUGP-RELATED"/>
    <property type="match status" value="1"/>
</dbReference>
<proteinExistence type="predicted"/>
<dbReference type="RefSeq" id="WP_242870761.1">
    <property type="nucleotide sequence ID" value="NZ_FMWL01000002.1"/>
</dbReference>
<reference evidence="2 3" key="1">
    <citation type="submission" date="2016-10" db="EMBL/GenBank/DDBJ databases">
        <authorList>
            <person name="de Groot N.N."/>
        </authorList>
    </citation>
    <scope>NUCLEOTIDE SEQUENCE [LARGE SCALE GENOMIC DNA]</scope>
    <source>
        <strain evidence="2 3">DSM 2784</strain>
    </source>
</reference>
<evidence type="ECO:0000313" key="3">
    <source>
        <dbReference type="Proteomes" id="UP000199208"/>
    </source>
</evidence>
<protein>
    <recommendedName>
        <fullName evidence="4">Neutral zinc metallopeptidase</fullName>
    </recommendedName>
</protein>
<dbReference type="EMBL" id="FMWL01000002">
    <property type="protein sequence ID" value="SCZ76962.1"/>
    <property type="molecule type" value="Genomic_DNA"/>
</dbReference>
<dbReference type="STRING" id="1120920.SAMN03080599_00495"/>
<gene>
    <name evidence="2" type="ORF">SAMN03080599_00495</name>
</gene>
<keyword evidence="3" id="KW-1185">Reference proteome</keyword>
<dbReference type="Proteomes" id="UP000199208">
    <property type="component" value="Unassembled WGS sequence"/>
</dbReference>
<dbReference type="PANTHER" id="PTHR36434:SF1">
    <property type="entry name" value="MEMBRANE PROTEASE YUGP-RELATED"/>
    <property type="match status" value="1"/>
</dbReference>
<evidence type="ECO:0000256" key="1">
    <source>
        <dbReference type="SAM" id="Phobius"/>
    </source>
</evidence>
<feature type="transmembrane region" description="Helical" evidence="1">
    <location>
        <begin position="154"/>
        <end position="172"/>
    </location>
</feature>
<dbReference type="Pfam" id="PF04298">
    <property type="entry name" value="Zn_peptidase_2"/>
    <property type="match status" value="1"/>
</dbReference>
<dbReference type="AlphaFoldDB" id="A0A1G5RSA9"/>
<name>A0A1G5RSA9_9FIRM</name>
<keyword evidence="1" id="KW-1133">Transmembrane helix</keyword>
<accession>A0A1G5RSA9</accession>
<keyword evidence="1" id="KW-0472">Membrane</keyword>
<sequence>MNGYMGTAGSLGFLLLIPVYIFAMIAQVQVKSTFTKYARVGSYRRMKGVEVARAILDRNGLYDVVVEPVAGSLTDHYDPRNNRIRLSQTVYGSDSIAAISVAAHEVGHAIQYAKGYKPIRFRNLFLPLANLGSGILPILIMAGFFFRIVPLVDLGILFYLFAVLFHIVTLPIEFNASSRAIAELVDGRYIMEDEVSSSKKVLGAAARTYVASAAVSVMELVRLLLIRDRMRD</sequence>
<dbReference type="InterPro" id="IPR007395">
    <property type="entry name" value="Zn_peptidase_2"/>
</dbReference>
<keyword evidence="1" id="KW-0812">Transmembrane</keyword>